<dbReference type="HOGENOM" id="CLU_1507858_0_0_11"/>
<feature type="region of interest" description="Disordered" evidence="1">
    <location>
        <begin position="1"/>
        <end position="33"/>
    </location>
</feature>
<accession>A0A022L1Q0</accession>
<keyword evidence="3" id="KW-1185">Reference proteome</keyword>
<proteinExistence type="predicted"/>
<comment type="caution">
    <text evidence="2">The sequence shown here is derived from an EMBL/GenBank/DDBJ whole genome shotgun (WGS) entry which is preliminary data.</text>
</comment>
<dbReference type="EMBL" id="AORC01000007">
    <property type="protein sequence ID" value="EYT49762.1"/>
    <property type="molecule type" value="Genomic_DNA"/>
</dbReference>
<reference evidence="2 3" key="1">
    <citation type="journal article" date="2013" name="Genome Announc.">
        <title>Draft genome sequence of an Actinobacterium, Brachybacterium muris strain UCD-AY4.</title>
        <authorList>
            <person name="Lo J.R."/>
            <person name="Lang J.M."/>
            <person name="Darling A.E."/>
            <person name="Eisen J.A."/>
            <person name="Coil D.A."/>
        </authorList>
    </citation>
    <scope>NUCLEOTIDE SEQUENCE [LARGE SCALE GENOMIC DNA]</scope>
    <source>
        <strain evidence="2 3">UCD-AY4</strain>
    </source>
</reference>
<organism evidence="2 3">
    <name type="scientific">Brachybacterium muris UCD-AY4</name>
    <dbReference type="NCBI Taxonomy" id="1249481"/>
    <lineage>
        <taxon>Bacteria</taxon>
        <taxon>Bacillati</taxon>
        <taxon>Actinomycetota</taxon>
        <taxon>Actinomycetes</taxon>
        <taxon>Micrococcales</taxon>
        <taxon>Dermabacteraceae</taxon>
        <taxon>Brachybacterium</taxon>
    </lineage>
</organism>
<protein>
    <submittedName>
        <fullName evidence="2">Uncharacterized protein</fullName>
    </submittedName>
</protein>
<evidence type="ECO:0000256" key="1">
    <source>
        <dbReference type="SAM" id="MobiDB-lite"/>
    </source>
</evidence>
<dbReference type="Proteomes" id="UP000019754">
    <property type="component" value="Unassembled WGS sequence"/>
</dbReference>
<evidence type="ECO:0000313" key="3">
    <source>
        <dbReference type="Proteomes" id="UP000019754"/>
    </source>
</evidence>
<gene>
    <name evidence="2" type="ORF">D641_0106880</name>
</gene>
<name>A0A022L1Q0_9MICO</name>
<sequence>MQMTNGAGPRVHGVFLQNSTDPDEDPVRSQQQIDSEHLGCLRFTIPGTKYSPEANTATVQFGHALWWIEAELTADYSLHSVTLLDLSGQVAQGPLKATIGRTLHDHPAPHLEHWVINIDSSTMTGPPLIEDGDEPLPRKGSWGDEAAFVELHADADSRITRIDLTLDREAARTLQTTD</sequence>
<dbReference type="AlphaFoldDB" id="A0A022L1Q0"/>
<evidence type="ECO:0000313" key="2">
    <source>
        <dbReference type="EMBL" id="EYT49762.1"/>
    </source>
</evidence>
<dbReference type="RefSeq" id="WP_017824911.1">
    <property type="nucleotide sequence ID" value="NZ_KB403093.1"/>
</dbReference>
<dbReference type="STRING" id="1249481.D641_0106880"/>